<keyword evidence="3" id="KW-1185">Reference proteome</keyword>
<dbReference type="PANTHER" id="PTHR36066">
    <property type="entry name" value="TRANSCRIPTION FACTOR BHLH145"/>
    <property type="match status" value="1"/>
</dbReference>
<evidence type="ECO:0000313" key="2">
    <source>
        <dbReference type="EMBL" id="KZV35046.1"/>
    </source>
</evidence>
<dbReference type="AlphaFoldDB" id="A0A2Z7BL81"/>
<evidence type="ECO:0000313" key="3">
    <source>
        <dbReference type="Proteomes" id="UP000250235"/>
    </source>
</evidence>
<name>A0A2Z7BL81_9LAMI</name>
<sequence>MVCQAATQTRFRALKHENGISGCATIIVRIIACFQPLQDCQAEYFRQLLKPCDCQAYMDKDSGSWSLYKSLGSSCGIGFPNTEPATLRTDPSFPSSEMQQLKLSQLNGSHAPNSSHLRHQLHRSFTPLLYSASREKFVSGTIHFGQERSPQNCAAPPQKRFIVFDRSGDKTTLVYSSAMENPIQYGMPKPPPSSYHNQIEEKPMKTLNPLNPIMNDQRIKYHLQDDLDHEVHEDTEDLNALLCSDSNSDYLKDDEEMSTGRSPSTMTDMGEETGEEANSFTGPTKRQKLRDGSYDPPFLRCNCSSPKTYACTTLDEFTCRDNLSPEEYGSSPSNKRKERIQETLSLLQSIFPNLEGNTAVAFIDKTIQHLISLKFEAKALGLDSR</sequence>
<dbReference type="InterPro" id="IPR037546">
    <property type="entry name" value="SAC51-like"/>
</dbReference>
<accession>A0A2Z7BL81</accession>
<reference evidence="2 3" key="1">
    <citation type="journal article" date="2015" name="Proc. Natl. Acad. Sci. U.S.A.">
        <title>The resurrection genome of Boea hygrometrica: A blueprint for survival of dehydration.</title>
        <authorList>
            <person name="Xiao L."/>
            <person name="Yang G."/>
            <person name="Zhang L."/>
            <person name="Yang X."/>
            <person name="Zhao S."/>
            <person name="Ji Z."/>
            <person name="Zhou Q."/>
            <person name="Hu M."/>
            <person name="Wang Y."/>
            <person name="Chen M."/>
            <person name="Xu Y."/>
            <person name="Jin H."/>
            <person name="Xiao X."/>
            <person name="Hu G."/>
            <person name="Bao F."/>
            <person name="Hu Y."/>
            <person name="Wan P."/>
            <person name="Li L."/>
            <person name="Deng X."/>
            <person name="Kuang T."/>
            <person name="Xiang C."/>
            <person name="Zhu J.K."/>
            <person name="Oliver M.J."/>
            <person name="He Y."/>
        </authorList>
    </citation>
    <scope>NUCLEOTIDE SEQUENCE [LARGE SCALE GENOMIC DNA]</scope>
    <source>
        <strain evidence="3">cv. XS01</strain>
    </source>
</reference>
<dbReference type="EMBL" id="KV005005">
    <property type="protein sequence ID" value="KZV35046.1"/>
    <property type="molecule type" value="Genomic_DNA"/>
</dbReference>
<feature type="region of interest" description="Disordered" evidence="1">
    <location>
        <begin position="246"/>
        <end position="290"/>
    </location>
</feature>
<proteinExistence type="predicted"/>
<dbReference type="PANTHER" id="PTHR36066:SF2">
    <property type="entry name" value="TRANSCRIPTION FACTOR BHLH145"/>
    <property type="match status" value="1"/>
</dbReference>
<dbReference type="Proteomes" id="UP000250235">
    <property type="component" value="Unassembled WGS sequence"/>
</dbReference>
<gene>
    <name evidence="2" type="ORF">F511_04351</name>
</gene>
<evidence type="ECO:0000256" key="1">
    <source>
        <dbReference type="SAM" id="MobiDB-lite"/>
    </source>
</evidence>
<organism evidence="2 3">
    <name type="scientific">Dorcoceras hygrometricum</name>
    <dbReference type="NCBI Taxonomy" id="472368"/>
    <lineage>
        <taxon>Eukaryota</taxon>
        <taxon>Viridiplantae</taxon>
        <taxon>Streptophyta</taxon>
        <taxon>Embryophyta</taxon>
        <taxon>Tracheophyta</taxon>
        <taxon>Spermatophyta</taxon>
        <taxon>Magnoliopsida</taxon>
        <taxon>eudicotyledons</taxon>
        <taxon>Gunneridae</taxon>
        <taxon>Pentapetalae</taxon>
        <taxon>asterids</taxon>
        <taxon>lamiids</taxon>
        <taxon>Lamiales</taxon>
        <taxon>Gesneriaceae</taxon>
        <taxon>Didymocarpoideae</taxon>
        <taxon>Trichosporeae</taxon>
        <taxon>Loxocarpinae</taxon>
        <taxon>Dorcoceras</taxon>
    </lineage>
</organism>
<dbReference type="OrthoDB" id="617505at2759"/>
<protein>
    <submittedName>
        <fullName evidence="2">Transcription factor isoform 1</fullName>
    </submittedName>
</protein>